<evidence type="ECO:0000256" key="1">
    <source>
        <dbReference type="SAM" id="Phobius"/>
    </source>
</evidence>
<dbReference type="NCBIfam" id="NF041002">
    <property type="entry name" value="pilin_ComGF"/>
    <property type="match status" value="1"/>
</dbReference>
<protein>
    <submittedName>
        <fullName evidence="2">Uncharacterized protein</fullName>
    </submittedName>
</protein>
<name>A0A1K2I5N0_9LACO</name>
<evidence type="ECO:0000313" key="2">
    <source>
        <dbReference type="EMBL" id="SFZ87705.1"/>
    </source>
</evidence>
<keyword evidence="1" id="KW-0812">Transmembrane</keyword>
<dbReference type="EMBL" id="LT634362">
    <property type="protein sequence ID" value="SFZ87705.1"/>
    <property type="molecule type" value="Genomic_DNA"/>
</dbReference>
<sequence length="150" mass="17546">MRRLLGKTQKAFTLLETLVALFVFILGVDLMQTELKQVKQVVQATFVEEDIRWHLAVHQLDHFIAGAVYERQQNNKIYFYQPNRQKHYRIEPYKNMIRLAGTKQGHMPLLLGVKHATVTYHKPFIQVTVTALSGQCYQNNFYLPVTEARL</sequence>
<reference evidence="2" key="1">
    <citation type="submission" date="2016-11" db="EMBL/GenBank/DDBJ databases">
        <authorList>
            <person name="Jaros S."/>
            <person name="Januszkiewicz K."/>
            <person name="Wedrychowicz H."/>
        </authorList>
    </citation>
    <scope>NUCLEOTIDE SEQUENCE</scope>
    <source>
        <strain evidence="2">ACA-DC 565</strain>
    </source>
</reference>
<proteinExistence type="predicted"/>
<keyword evidence="1" id="KW-1133">Transmembrane helix</keyword>
<dbReference type="AlphaFoldDB" id="A0A1K2I5N0"/>
<keyword evidence="1" id="KW-0472">Membrane</keyword>
<feature type="transmembrane region" description="Helical" evidence="1">
    <location>
        <begin position="12"/>
        <end position="31"/>
    </location>
</feature>
<gene>
    <name evidence="2" type="ORF">LREN565_0818</name>
</gene>
<accession>A0A1K2I5N0</accession>
<dbReference type="Pfam" id="PF15980">
    <property type="entry name" value="ComGF"/>
    <property type="match status" value="1"/>
</dbReference>
<organism evidence="2">
    <name type="scientific">Loigolactobacillus rennini</name>
    <dbReference type="NCBI Taxonomy" id="238013"/>
    <lineage>
        <taxon>Bacteria</taxon>
        <taxon>Bacillati</taxon>
        <taxon>Bacillota</taxon>
        <taxon>Bacilli</taxon>
        <taxon>Lactobacillales</taxon>
        <taxon>Lactobacillaceae</taxon>
        <taxon>Loigolactobacillus</taxon>
    </lineage>
</organism>
<dbReference type="InterPro" id="IPR016977">
    <property type="entry name" value="ComGF"/>
</dbReference>